<feature type="compositionally biased region" description="Gly residues" evidence="1">
    <location>
        <begin position="123"/>
        <end position="133"/>
    </location>
</feature>
<feature type="compositionally biased region" description="Basic residues" evidence="1">
    <location>
        <begin position="235"/>
        <end position="249"/>
    </location>
</feature>
<feature type="region of interest" description="Disordered" evidence="1">
    <location>
        <begin position="100"/>
        <end position="249"/>
    </location>
</feature>
<organism evidence="2 3">
    <name type="scientific">Zea mays</name>
    <name type="common">Maize</name>
    <dbReference type="NCBI Taxonomy" id="4577"/>
    <lineage>
        <taxon>Eukaryota</taxon>
        <taxon>Viridiplantae</taxon>
        <taxon>Streptophyta</taxon>
        <taxon>Embryophyta</taxon>
        <taxon>Tracheophyta</taxon>
        <taxon>Spermatophyta</taxon>
        <taxon>Magnoliopsida</taxon>
        <taxon>Liliopsida</taxon>
        <taxon>Poales</taxon>
        <taxon>Poaceae</taxon>
        <taxon>PACMAD clade</taxon>
        <taxon>Panicoideae</taxon>
        <taxon>Andropogonodae</taxon>
        <taxon>Andropogoneae</taxon>
        <taxon>Tripsacinae</taxon>
        <taxon>Zea</taxon>
    </lineage>
</organism>
<dbReference type="Proteomes" id="UP000007305">
    <property type="component" value="Chromosome 1"/>
</dbReference>
<evidence type="ECO:0000313" key="3">
    <source>
        <dbReference type="Proteomes" id="UP000007305"/>
    </source>
</evidence>
<feature type="compositionally biased region" description="Low complexity" evidence="1">
    <location>
        <begin position="33"/>
        <end position="46"/>
    </location>
</feature>
<feature type="compositionally biased region" description="Gly residues" evidence="1">
    <location>
        <begin position="100"/>
        <end position="111"/>
    </location>
</feature>
<proteinExistence type="predicted"/>
<evidence type="ECO:0000256" key="1">
    <source>
        <dbReference type="SAM" id="MobiDB-lite"/>
    </source>
</evidence>
<evidence type="ECO:0000313" key="2">
    <source>
        <dbReference type="EnsemblPlants" id="Zm00001eb035990_P001"/>
    </source>
</evidence>
<dbReference type="InParanoid" id="A0A804LTT2"/>
<accession>A0A804LTT2</accession>
<dbReference type="EnsemblPlants" id="Zm00001eb035990_T001">
    <property type="protein sequence ID" value="Zm00001eb035990_P001"/>
    <property type="gene ID" value="Zm00001eb035990"/>
</dbReference>
<feature type="region of interest" description="Disordered" evidence="1">
    <location>
        <begin position="1"/>
        <end position="62"/>
    </location>
</feature>
<name>A0A804LTT2_MAIZE</name>
<reference evidence="2" key="3">
    <citation type="submission" date="2021-05" db="UniProtKB">
        <authorList>
            <consortium name="EnsemblPlants"/>
        </authorList>
    </citation>
    <scope>IDENTIFICATION</scope>
    <source>
        <strain evidence="2">cv. B73</strain>
    </source>
</reference>
<protein>
    <submittedName>
        <fullName evidence="2">Uncharacterized protein</fullName>
    </submittedName>
</protein>
<feature type="compositionally biased region" description="Basic residues" evidence="1">
    <location>
        <begin position="195"/>
        <end position="204"/>
    </location>
</feature>
<reference evidence="3" key="1">
    <citation type="submission" date="2015-12" db="EMBL/GenBank/DDBJ databases">
        <title>Update maize B73 reference genome by single molecule sequencing technologies.</title>
        <authorList>
            <consortium name="Maize Genome Sequencing Project"/>
            <person name="Ware D."/>
        </authorList>
    </citation>
    <scope>NUCLEOTIDE SEQUENCE [LARGE SCALE GENOMIC DNA]</scope>
    <source>
        <strain evidence="3">cv. B73</strain>
    </source>
</reference>
<dbReference type="AlphaFoldDB" id="A0A804LTT2"/>
<sequence length="328" mass="34757">PHTLIAQLQEQSEQSKQSERAVRPNPHGRLHNAAPSRAAPAPAPAGLAGGHAPGVRRLRGREVPGGACVRVVRGPAEAGRVAALDVRRVQELPVGGVRGGARGGGRVGGVGPEPYGRGHGRRAGAGGAGGGRGRGARRADVQHHGVRPAGQGLHAAGLPGDRPRRGRRGRQDPGVRQAAAAQGDEGREPGVAGRRVLHGRRPRQARVPGGQPRRQEQARPRRQGPRGGRGPLARPRARGRRPVRGRRQRRGRVLVHGAVQVPQRRRARGRRVRARATCARAGGVFGGGMVTREWWSHHPGEGGGGGLGTKYRAVFFLLGFVFKLCFWP</sequence>
<keyword evidence="3" id="KW-1185">Reference proteome</keyword>
<reference evidence="2" key="2">
    <citation type="submission" date="2019-07" db="EMBL/GenBank/DDBJ databases">
        <authorList>
            <person name="Seetharam A."/>
            <person name="Woodhouse M."/>
            <person name="Cannon E."/>
        </authorList>
    </citation>
    <scope>NUCLEOTIDE SEQUENCE [LARGE SCALE GENOMIC DNA]</scope>
    <source>
        <strain evidence="2">cv. B73</strain>
    </source>
</reference>
<dbReference type="Gramene" id="Zm00001eb035990_T001">
    <property type="protein sequence ID" value="Zm00001eb035990_P001"/>
    <property type="gene ID" value="Zm00001eb035990"/>
</dbReference>